<reference evidence="4 6" key="1">
    <citation type="submission" date="2018-06" db="EMBL/GenBank/DDBJ databases">
        <title>Genomic Encyclopedia of Type Strains, Phase III (KMG-III): the genomes of soil and plant-associated and newly described type strains.</title>
        <authorList>
            <person name="Whitman W."/>
        </authorList>
    </citation>
    <scope>NUCLEOTIDE SEQUENCE [LARGE SCALE GENOMIC DNA]</scope>
    <source>
        <strain evidence="4 6">CECT 7022</strain>
    </source>
</reference>
<dbReference type="Proteomes" id="UP000509327">
    <property type="component" value="Chromosome"/>
</dbReference>
<evidence type="ECO:0000313" key="7">
    <source>
        <dbReference type="Proteomes" id="UP000509327"/>
    </source>
</evidence>
<evidence type="ECO:0000313" key="6">
    <source>
        <dbReference type="Proteomes" id="UP000247790"/>
    </source>
</evidence>
<dbReference type="RefSeq" id="WP_110898931.1">
    <property type="nucleotide sequence ID" value="NZ_CP054614.1"/>
</dbReference>
<dbReference type="InterPro" id="IPR019606">
    <property type="entry name" value="GerMN"/>
</dbReference>
<keyword evidence="7" id="KW-1185">Reference proteome</keyword>
<evidence type="ECO:0000259" key="3">
    <source>
        <dbReference type="SMART" id="SM00909"/>
    </source>
</evidence>
<proteinExistence type="predicted"/>
<feature type="domain" description="GerMN" evidence="3">
    <location>
        <begin position="243"/>
        <end position="332"/>
    </location>
</feature>
<organism evidence="4 6">
    <name type="scientific">Paenibacillus barcinonensis</name>
    <dbReference type="NCBI Taxonomy" id="198119"/>
    <lineage>
        <taxon>Bacteria</taxon>
        <taxon>Bacillati</taxon>
        <taxon>Bacillota</taxon>
        <taxon>Bacilli</taxon>
        <taxon>Bacillales</taxon>
        <taxon>Paenibacillaceae</taxon>
        <taxon>Paenibacillus</taxon>
    </lineage>
</organism>
<accession>A0A2V4UWP3</accession>
<name>A0A2V4UWP3_PAEBA</name>
<keyword evidence="2" id="KW-0732">Signal</keyword>
<evidence type="ECO:0000256" key="1">
    <source>
        <dbReference type="SAM" id="MobiDB-lite"/>
    </source>
</evidence>
<dbReference type="AlphaFoldDB" id="A0A2V4UWP3"/>
<dbReference type="Proteomes" id="UP000247790">
    <property type="component" value="Unassembled WGS sequence"/>
</dbReference>
<dbReference type="EMBL" id="QJSW01000022">
    <property type="protein sequence ID" value="PYE44483.1"/>
    <property type="molecule type" value="Genomic_DNA"/>
</dbReference>
<feature type="region of interest" description="Disordered" evidence="1">
    <location>
        <begin position="326"/>
        <end position="352"/>
    </location>
</feature>
<reference evidence="5 7" key="2">
    <citation type="submission" date="2020-06" db="EMBL/GenBank/DDBJ databases">
        <title>Complete genome of Paenibacillus barcinonensis KACC11450.</title>
        <authorList>
            <person name="Kim M."/>
            <person name="Park Y.-J."/>
            <person name="Shin J.-H."/>
        </authorList>
    </citation>
    <scope>NUCLEOTIDE SEQUENCE [LARGE SCALE GENOMIC DNA]</scope>
    <source>
        <strain evidence="5 7">KACC11450</strain>
    </source>
</reference>
<dbReference type="SMART" id="SM00909">
    <property type="entry name" value="Germane"/>
    <property type="match status" value="2"/>
</dbReference>
<feature type="signal peptide" evidence="2">
    <location>
        <begin position="1"/>
        <end position="24"/>
    </location>
</feature>
<evidence type="ECO:0000313" key="5">
    <source>
        <dbReference type="EMBL" id="QKS56821.1"/>
    </source>
</evidence>
<feature type="chain" id="PRO_5038502559" evidence="2">
    <location>
        <begin position="25"/>
        <end position="352"/>
    </location>
</feature>
<dbReference type="OrthoDB" id="1715058at2"/>
<dbReference type="EMBL" id="CP054614">
    <property type="protein sequence ID" value="QKS56821.1"/>
    <property type="molecule type" value="Genomic_DNA"/>
</dbReference>
<dbReference type="Pfam" id="PF10646">
    <property type="entry name" value="Germane"/>
    <property type="match status" value="2"/>
</dbReference>
<evidence type="ECO:0000256" key="2">
    <source>
        <dbReference type="SAM" id="SignalP"/>
    </source>
</evidence>
<dbReference type="PROSITE" id="PS51257">
    <property type="entry name" value="PROKAR_LIPOPROTEIN"/>
    <property type="match status" value="1"/>
</dbReference>
<feature type="domain" description="GerMN" evidence="3">
    <location>
        <begin position="91"/>
        <end position="183"/>
    </location>
</feature>
<evidence type="ECO:0000313" key="4">
    <source>
        <dbReference type="EMBL" id="PYE44483.1"/>
    </source>
</evidence>
<gene>
    <name evidence="4" type="ORF">DFQ00_12264</name>
    <name evidence="5" type="ORF">HUB98_11115</name>
</gene>
<sequence length="352" mass="37207">MRKIPSLRKASAAAALLSIPVVLSGCGMFGAQSSEAIDPPPRIQEAAMIQAAEGNGKLATLPLTTVYLQDQQGLLAPVSLTLPSGTDVSSPKTALDTLVTGGAYAGMLPEGFKGVLPQGTVVQNVTLHAEDKLAVVEFSGNFAKYDAKDERKMLEAITWTLTGTPDVKNVQIWVDGKKLSQMPVNSTPLPEPLNRAVGINLDLGDSFTTNSSPVTVYFSAASPAGVQYYVPVTRLVTPGGDRVQAALNELIKGPAKGGELEEVMTGGTELQSVKTSEDGTVTVALKDDMFTEGDMVPSELLQSVVLTTTENTASKDAKVQIEWNGQKTVKGDDNQDYSAPVSKPEYINEIPI</sequence>
<protein>
    <submittedName>
        <fullName evidence="5">GerMN domain-containing protein</fullName>
    </submittedName>
    <submittedName>
        <fullName evidence="4">Germination protein M</fullName>
    </submittedName>
</protein>